<reference evidence="1 2" key="1">
    <citation type="submission" date="2017-02" db="EMBL/GenBank/DDBJ databases">
        <authorList>
            <person name="Peterson S.W."/>
        </authorList>
    </citation>
    <scope>NUCLEOTIDE SEQUENCE [LARGE SCALE GENOMIC DNA]</scope>
    <source>
        <strain evidence="1 2">DSM 16080</strain>
    </source>
</reference>
<evidence type="ECO:0000313" key="1">
    <source>
        <dbReference type="EMBL" id="SKA93814.1"/>
    </source>
</evidence>
<dbReference type="Proteomes" id="UP000190027">
    <property type="component" value="Unassembled WGS sequence"/>
</dbReference>
<name>A0A1T4XWC7_9BACT</name>
<dbReference type="OrthoDB" id="5455646at2"/>
<proteinExistence type="predicted"/>
<keyword evidence="2" id="KW-1185">Reference proteome</keyword>
<dbReference type="EMBL" id="FUYC01000018">
    <property type="protein sequence ID" value="SKA93814.1"/>
    <property type="molecule type" value="Genomic_DNA"/>
</dbReference>
<protein>
    <submittedName>
        <fullName evidence="1">Uncharacterized protein</fullName>
    </submittedName>
</protein>
<gene>
    <name evidence="1" type="ORF">SAMN02745704_02508</name>
</gene>
<sequence>MANMDYPGPCPSCGGIDGCSAGTSKEEAVAHYCKGLEMELNAWKARLYDVLVEVGAMNAADQEKVADTLTLIKSTVKEIEAVRDQMLEICPTNLSDKESELGGKLEALRTNYTKALQVISPGWFGG</sequence>
<evidence type="ECO:0000313" key="2">
    <source>
        <dbReference type="Proteomes" id="UP000190027"/>
    </source>
</evidence>
<dbReference type="AlphaFoldDB" id="A0A1T4XWC7"/>
<accession>A0A1T4XWC7</accession>
<dbReference type="RefSeq" id="WP_078718047.1">
    <property type="nucleotide sequence ID" value="NZ_FUYC01000018.1"/>
</dbReference>
<organism evidence="1 2">
    <name type="scientific">Paucidesulfovibrio gracilis DSM 16080</name>
    <dbReference type="NCBI Taxonomy" id="1121449"/>
    <lineage>
        <taxon>Bacteria</taxon>
        <taxon>Pseudomonadati</taxon>
        <taxon>Thermodesulfobacteriota</taxon>
        <taxon>Desulfovibrionia</taxon>
        <taxon>Desulfovibrionales</taxon>
        <taxon>Desulfovibrionaceae</taxon>
        <taxon>Paucidesulfovibrio</taxon>
    </lineage>
</organism>